<dbReference type="AlphaFoldDB" id="A0A5J5BDL3"/>
<evidence type="ECO:0000313" key="1">
    <source>
        <dbReference type="EMBL" id="KAA8541235.1"/>
    </source>
</evidence>
<dbReference type="EMBL" id="CM018036">
    <property type="protein sequence ID" value="KAA8541235.1"/>
    <property type="molecule type" value="Genomic_DNA"/>
</dbReference>
<proteinExistence type="predicted"/>
<reference evidence="1 2" key="1">
    <citation type="submission" date="2019-09" db="EMBL/GenBank/DDBJ databases">
        <title>A chromosome-level genome assembly of the Chinese tupelo Nyssa sinensis.</title>
        <authorList>
            <person name="Yang X."/>
            <person name="Kang M."/>
            <person name="Yang Y."/>
            <person name="Xiong H."/>
            <person name="Wang M."/>
            <person name="Zhang Z."/>
            <person name="Wang Z."/>
            <person name="Wu H."/>
            <person name="Ma T."/>
            <person name="Liu J."/>
            <person name="Xi Z."/>
        </authorList>
    </citation>
    <scope>NUCLEOTIDE SEQUENCE [LARGE SCALE GENOMIC DNA]</scope>
    <source>
        <strain evidence="1">J267</strain>
        <tissue evidence="1">Leaf</tissue>
    </source>
</reference>
<keyword evidence="2" id="KW-1185">Reference proteome</keyword>
<sequence>MANDSHQYAEGLIFCQSVNQLKRVEICLESFRNMKPHARRIGKATNLQGTVEKDSSNFETIHALLDL</sequence>
<accession>A0A5J5BDL3</accession>
<evidence type="ECO:0000313" key="2">
    <source>
        <dbReference type="Proteomes" id="UP000325577"/>
    </source>
</evidence>
<name>A0A5J5BDL3_9ASTE</name>
<gene>
    <name evidence="1" type="ORF">F0562_025158</name>
</gene>
<organism evidence="1 2">
    <name type="scientific">Nyssa sinensis</name>
    <dbReference type="NCBI Taxonomy" id="561372"/>
    <lineage>
        <taxon>Eukaryota</taxon>
        <taxon>Viridiplantae</taxon>
        <taxon>Streptophyta</taxon>
        <taxon>Embryophyta</taxon>
        <taxon>Tracheophyta</taxon>
        <taxon>Spermatophyta</taxon>
        <taxon>Magnoliopsida</taxon>
        <taxon>eudicotyledons</taxon>
        <taxon>Gunneridae</taxon>
        <taxon>Pentapetalae</taxon>
        <taxon>asterids</taxon>
        <taxon>Cornales</taxon>
        <taxon>Nyssaceae</taxon>
        <taxon>Nyssa</taxon>
    </lineage>
</organism>
<dbReference type="Proteomes" id="UP000325577">
    <property type="component" value="Linkage Group LG13"/>
</dbReference>
<protein>
    <submittedName>
        <fullName evidence="1">Uncharacterized protein</fullName>
    </submittedName>
</protein>